<keyword evidence="5" id="KW-1185">Reference proteome</keyword>
<evidence type="ECO:0000313" key="5">
    <source>
        <dbReference type="Proteomes" id="UP000019226"/>
    </source>
</evidence>
<keyword evidence="2" id="KW-1133">Transmembrane helix</keyword>
<evidence type="ECO:0000256" key="1">
    <source>
        <dbReference type="SAM" id="MobiDB-lite"/>
    </source>
</evidence>
<dbReference type="GeneID" id="82878377"/>
<gene>
    <name evidence="4" type="ORF">CCASEI_11365</name>
</gene>
<feature type="domain" description="GmrSD restriction endonucleases C-terminal" evidence="3">
    <location>
        <begin position="125"/>
        <end position="263"/>
    </location>
</feature>
<dbReference type="PANTHER" id="PTHR24094:SF15">
    <property type="entry name" value="AMP-DEPENDENT SYNTHETASE_LIGASE DOMAIN-CONTAINING PROTEIN-RELATED"/>
    <property type="match status" value="1"/>
</dbReference>
<feature type="transmembrane region" description="Helical" evidence="2">
    <location>
        <begin position="7"/>
        <end position="28"/>
    </location>
</feature>
<feature type="compositionally biased region" description="Low complexity" evidence="1">
    <location>
        <begin position="45"/>
        <end position="64"/>
    </location>
</feature>
<feature type="compositionally biased region" description="Polar residues" evidence="1">
    <location>
        <begin position="71"/>
        <end position="81"/>
    </location>
</feature>
<organism evidence="4 5">
    <name type="scientific">Corynebacterium casei LMG S-19264</name>
    <dbReference type="NCBI Taxonomy" id="1285583"/>
    <lineage>
        <taxon>Bacteria</taxon>
        <taxon>Bacillati</taxon>
        <taxon>Actinomycetota</taxon>
        <taxon>Actinomycetes</taxon>
        <taxon>Mycobacteriales</taxon>
        <taxon>Corynebacteriaceae</taxon>
        <taxon>Corynebacterium</taxon>
    </lineage>
</organism>
<name>A0ABN4CHI7_9CORY</name>
<dbReference type="RefSeq" id="WP_025388041.1">
    <property type="nucleotide sequence ID" value="NZ_CP004350.1"/>
</dbReference>
<evidence type="ECO:0000313" key="4">
    <source>
        <dbReference type="EMBL" id="AHI20827.1"/>
    </source>
</evidence>
<reference evidence="5" key="1">
    <citation type="submission" date="2013-02" db="EMBL/GenBank/DDBJ databases">
        <title>The complete genome sequence of Corynebacterium casei LMG S-19264 (=DSM 44701).</title>
        <authorList>
            <person name="Ruckert C."/>
            <person name="Albersmeier A."/>
            <person name="Kalinowski J."/>
        </authorList>
    </citation>
    <scope>NUCLEOTIDE SEQUENCE [LARGE SCALE GENOMIC DNA]</scope>
    <source>
        <strain evidence="5">LMG S-19264</strain>
    </source>
</reference>
<dbReference type="Pfam" id="PF07510">
    <property type="entry name" value="GmrSD_C"/>
    <property type="match status" value="1"/>
</dbReference>
<dbReference type="Proteomes" id="UP000019226">
    <property type="component" value="Chromosome"/>
</dbReference>
<protein>
    <recommendedName>
        <fullName evidence="3">GmrSD restriction endonucleases C-terminal domain-containing protein</fullName>
    </recommendedName>
</protein>
<feature type="region of interest" description="Disordered" evidence="1">
    <location>
        <begin position="38"/>
        <end position="81"/>
    </location>
</feature>
<dbReference type="InterPro" id="IPR011089">
    <property type="entry name" value="GmrSD_C"/>
</dbReference>
<dbReference type="EMBL" id="CP004350">
    <property type="protein sequence ID" value="AHI20827.1"/>
    <property type="molecule type" value="Genomic_DNA"/>
</dbReference>
<sequence>MTKGIKRVATFAVQILILLAIIIGVAFYNDADSRDAQPTSVETFTESPSATTASSEPTTDSPDTLAPPATQEASTSQPGTSDLYTEALEDLRVAGRAPKTGYERELFGQAWSDDVTVEFGHNGCDTRNDILRRDLVNTEIKEGTYGCVVLTGTLHDPYSGETIDFVRGQSTSSEVQIDHIVALSDAWQKGAQQWDEETRRNFANDPRNLRAVKGRLNSQKGAGDAATWLPPQRGHRCEYARDIIDVKSEYGLWVTAAEKEALHTQLETCTN</sequence>
<accession>A0ABN4CHI7</accession>
<keyword evidence="2" id="KW-0472">Membrane</keyword>
<dbReference type="PANTHER" id="PTHR24094">
    <property type="entry name" value="SECRETED PROTEIN"/>
    <property type="match status" value="1"/>
</dbReference>
<evidence type="ECO:0000256" key="2">
    <source>
        <dbReference type="SAM" id="Phobius"/>
    </source>
</evidence>
<evidence type="ECO:0000259" key="3">
    <source>
        <dbReference type="Pfam" id="PF07510"/>
    </source>
</evidence>
<proteinExistence type="predicted"/>
<keyword evidence="2" id="KW-0812">Transmembrane</keyword>